<feature type="region of interest" description="Disordered" evidence="1">
    <location>
        <begin position="1124"/>
        <end position="1179"/>
    </location>
</feature>
<feature type="compositionally biased region" description="Polar residues" evidence="1">
    <location>
        <begin position="1124"/>
        <end position="1137"/>
    </location>
</feature>
<gene>
    <name evidence="2" type="ORF">PHYSODRAFT_522984</name>
</gene>
<dbReference type="KEGG" id="psoj:PHYSODRAFT_522984"/>
<dbReference type="InParanoid" id="G5A331"/>
<evidence type="ECO:0000313" key="2">
    <source>
        <dbReference type="EMBL" id="EGZ10071.1"/>
    </source>
</evidence>
<evidence type="ECO:0000256" key="1">
    <source>
        <dbReference type="SAM" id="MobiDB-lite"/>
    </source>
</evidence>
<name>G5A331_PHYSP</name>
<feature type="region of interest" description="Disordered" evidence="1">
    <location>
        <begin position="1070"/>
        <end position="1104"/>
    </location>
</feature>
<evidence type="ECO:0000313" key="3">
    <source>
        <dbReference type="Proteomes" id="UP000002640"/>
    </source>
</evidence>
<dbReference type="EMBL" id="JH159159">
    <property type="protein sequence ID" value="EGZ10071.1"/>
    <property type="molecule type" value="Genomic_DNA"/>
</dbReference>
<dbReference type="GeneID" id="20660578"/>
<sequence>MASDGPEVALPPFERILLLLGLEKLPMAEELRLMVGGRFRVPQQVQLTDILSAMQSTVALANVASWFSHQFDPTDDVEHYLQDVIRMHHYVTSHDRQRQLRSNHLGCLESPRRNDSGVISANTSTVTKQLMHFYASFADSRDRHLLTKIYQTLGLSRAITYCVVAKTLSFKFQKEFLDLFAEDLPELRDWINWLDELDHAVLATSRGSDEDEVDGEVIYGPGYESAVSFVSRAIREHCMLTWLNLLRPLDTAKRLALIDAVHKLLAASNNSGFLSTTTSTLKKLGRFYETTGISAAKLLDLDVAVRRELSLLLEEFPTIILITLFAKFNSERMIHLVVKRGLPFFPKNDLLRMLEALAPAEPNAIEVFVATVFSFGRKKVDFLLLFLTFSNQSQLRFLDLMVATSNSPLNADPEEEEDPYDAFASQSHLRGNYFLLKLFLYARLNSADLVIQKLSTLPSDMAQQLMYGVEVRTADDLVVLGRGLELIQLQCLQPFLRLFLAIHLEWRETLVKLVEDMPGEETLPLYDTLLSLHATNNTEFGDDKVTTVLQMLTNLERKDKTLLCRDILVNHPDTQADGAGTASPSSTEIHAKVLLYLCECELARHKVLRLLRVIPFVEYDRLLFFLRTQRMPEQVALTRLMLSMPCDANCRLLAKMSAWSTEALDAFFQLLLMLAKVEYKMFAKLMGSQYVSAEQLEVFITVAVDMMNQASSRELVIFAAELPVHIRNLLFEMLVDRPEKGVLLRIISYSTRIPPELMHVLVALLHRMSWDIRSSFVEQLRALDGPNDVQNLADVASNLEDNESLRLLVLLFNPLQTTIRVSLVAIFLKLTVRERALALSSLVKMPKSSVSVFCTAMCSPSCEPVSPSFCRVIGLVDEGYHAPLLRLLKSEPQWFFLRLMAEYCDVGEKSQAEVTELLDRVARVVCMFTVDEHFLVLRDVIREALADALALNDIVAVLSLFPEVTKLLDFLRYVSGFAKYARSSLLFRVLSKYEQPAFIFEMCRILDVDDAVFALKRLDRMWQRRHQELDKAMEPLATFNAQVKDDFCDLIVGFRGLSAALDEAKANGPLRLPSATPLSHQPVPLSRHLQRTRPDQAFPRKRTERKAWWQDLDDTSFLFFSTAENQQSPTQQAQDSPVKSPKNLPPPRACNAPLSRSESAPATLTFENESPWSKQKRSRGVAAALDSPLEFHVGRDKGADFLQKQRERVYQEKGASRIRHARTPAALAHVMEARVNRALGMRQLTLHTALSPLSRPDPHTVENAVVMLAKAAQLRESTPQGFITEPPTRGIPPVRHHTRTLPTSPPTPATSLSPHLKLDKDVSCEPLAPW</sequence>
<reference evidence="2 3" key="1">
    <citation type="journal article" date="2006" name="Science">
        <title>Phytophthora genome sequences uncover evolutionary origins and mechanisms of pathogenesis.</title>
        <authorList>
            <person name="Tyler B.M."/>
            <person name="Tripathy S."/>
            <person name="Zhang X."/>
            <person name="Dehal P."/>
            <person name="Jiang R.H."/>
            <person name="Aerts A."/>
            <person name="Arredondo F.D."/>
            <person name="Baxter L."/>
            <person name="Bensasson D."/>
            <person name="Beynon J.L."/>
            <person name="Chapman J."/>
            <person name="Damasceno C.M."/>
            <person name="Dorrance A.E."/>
            <person name="Dou D."/>
            <person name="Dickerman A.W."/>
            <person name="Dubchak I.L."/>
            <person name="Garbelotto M."/>
            <person name="Gijzen M."/>
            <person name="Gordon S.G."/>
            <person name="Govers F."/>
            <person name="Grunwald N.J."/>
            <person name="Huang W."/>
            <person name="Ivors K.L."/>
            <person name="Jones R.W."/>
            <person name="Kamoun S."/>
            <person name="Krampis K."/>
            <person name="Lamour K.H."/>
            <person name="Lee M.K."/>
            <person name="McDonald W.H."/>
            <person name="Medina M."/>
            <person name="Meijer H.J."/>
            <person name="Nordberg E.K."/>
            <person name="Maclean D.J."/>
            <person name="Ospina-Giraldo M.D."/>
            <person name="Morris P.F."/>
            <person name="Phuntumart V."/>
            <person name="Putnam N.H."/>
            <person name="Rash S."/>
            <person name="Rose J.K."/>
            <person name="Sakihama Y."/>
            <person name="Salamov A.A."/>
            <person name="Savidor A."/>
            <person name="Scheuring C.F."/>
            <person name="Smith B.M."/>
            <person name="Sobral B.W."/>
            <person name="Terry A."/>
            <person name="Torto-Alalibo T.A."/>
            <person name="Win J."/>
            <person name="Xu Z."/>
            <person name="Zhang H."/>
            <person name="Grigoriev I.V."/>
            <person name="Rokhsar D.S."/>
            <person name="Boore J.L."/>
        </authorList>
    </citation>
    <scope>NUCLEOTIDE SEQUENCE [LARGE SCALE GENOMIC DNA]</scope>
    <source>
        <strain evidence="2 3">P6497</strain>
    </source>
</reference>
<organism evidence="2 3">
    <name type="scientific">Phytophthora sojae (strain P6497)</name>
    <name type="common">Soybean stem and root rot agent</name>
    <name type="synonym">Phytophthora megasperma f. sp. glycines</name>
    <dbReference type="NCBI Taxonomy" id="1094619"/>
    <lineage>
        <taxon>Eukaryota</taxon>
        <taxon>Sar</taxon>
        <taxon>Stramenopiles</taxon>
        <taxon>Oomycota</taxon>
        <taxon>Peronosporomycetes</taxon>
        <taxon>Peronosporales</taxon>
        <taxon>Peronosporaceae</taxon>
        <taxon>Phytophthora</taxon>
    </lineage>
</organism>
<accession>G5A331</accession>
<feature type="region of interest" description="Disordered" evidence="1">
    <location>
        <begin position="1280"/>
        <end position="1315"/>
    </location>
</feature>
<proteinExistence type="predicted"/>
<feature type="compositionally biased region" description="Polar residues" evidence="1">
    <location>
        <begin position="1154"/>
        <end position="1173"/>
    </location>
</feature>
<dbReference type="Proteomes" id="UP000002640">
    <property type="component" value="Unassembled WGS sequence"/>
</dbReference>
<dbReference type="OMA" id="PPPINTW"/>
<dbReference type="RefSeq" id="XP_009534932.1">
    <property type="nucleotide sequence ID" value="XM_009536637.1"/>
</dbReference>
<protein>
    <submittedName>
        <fullName evidence="2">Uncharacterized protein</fullName>
    </submittedName>
</protein>
<keyword evidence="3" id="KW-1185">Reference proteome</keyword>